<dbReference type="Proteomes" id="UP000186465">
    <property type="component" value="Unassembled WGS sequence"/>
</dbReference>
<protein>
    <recommendedName>
        <fullName evidence="4">Metalloenzyme domain-containing protein</fullName>
    </recommendedName>
</protein>
<dbReference type="InterPro" id="IPR010045">
    <property type="entry name" value="DeoB"/>
</dbReference>
<dbReference type="OrthoDB" id="9769930at2"/>
<dbReference type="STRING" id="156892.BM477_00435"/>
<feature type="domain" description="Metalloenzyme" evidence="4">
    <location>
        <begin position="4"/>
        <end position="402"/>
    </location>
</feature>
<keyword evidence="6" id="KW-1185">Reference proteome</keyword>
<dbReference type="InterPro" id="IPR024052">
    <property type="entry name" value="Phosphopentomutase_DeoB_cap_sf"/>
</dbReference>
<dbReference type="SUPFAM" id="SSF53649">
    <property type="entry name" value="Alkaline phosphatase-like"/>
    <property type="match status" value="1"/>
</dbReference>
<dbReference type="GO" id="GO:0043094">
    <property type="term" value="P:metabolic compound salvage"/>
    <property type="evidence" value="ECO:0007669"/>
    <property type="project" value="InterPro"/>
</dbReference>
<dbReference type="GO" id="GO:0008973">
    <property type="term" value="F:phosphopentomutase activity"/>
    <property type="evidence" value="ECO:0007669"/>
    <property type="project" value="InterPro"/>
</dbReference>
<proteinExistence type="inferred from homology"/>
<name>A0A1Q5PSC1_9ACTO</name>
<evidence type="ECO:0000256" key="3">
    <source>
        <dbReference type="ARBA" id="ARBA00023211"/>
    </source>
</evidence>
<organism evidence="5 6">
    <name type="scientific">Boudabousia marimammalium</name>
    <dbReference type="NCBI Taxonomy" id="156892"/>
    <lineage>
        <taxon>Bacteria</taxon>
        <taxon>Bacillati</taxon>
        <taxon>Actinomycetota</taxon>
        <taxon>Actinomycetes</taxon>
        <taxon>Actinomycetales</taxon>
        <taxon>Actinomycetaceae</taxon>
        <taxon>Boudabousia</taxon>
    </lineage>
</organism>
<dbReference type="GO" id="GO:0005829">
    <property type="term" value="C:cytosol"/>
    <property type="evidence" value="ECO:0007669"/>
    <property type="project" value="TreeGrafter"/>
</dbReference>
<dbReference type="GO" id="GO:0000287">
    <property type="term" value="F:magnesium ion binding"/>
    <property type="evidence" value="ECO:0007669"/>
    <property type="project" value="InterPro"/>
</dbReference>
<keyword evidence="3" id="KW-0464">Manganese</keyword>
<comment type="similarity">
    <text evidence="1">Belongs to the phosphopentomutase family.</text>
</comment>
<dbReference type="Gene3D" id="3.30.70.1250">
    <property type="entry name" value="Phosphopentomutase"/>
    <property type="match status" value="1"/>
</dbReference>
<accession>A0A1Q5PSC1</accession>
<dbReference type="PANTHER" id="PTHR21110">
    <property type="entry name" value="PHOSPHOPENTOMUTASE"/>
    <property type="match status" value="1"/>
</dbReference>
<sequence length="412" mass="44824">MGDIVLVLDGFGIGAMPDAGELRKSDVEAHTLKSLTEWSRAHRSRDLDIGYLTALGLNKLCPGIKLSEASEINDFSAGLHSRVHRLSLGYPGADTFAGHQTLMGADMSKVVVCPLIERVDEVQELLESQGYSVRWLAKDKANLVVDDHILIHDNLEADPGLNWNVSARLSDVTWDKLMDVSKLVRQVAPVARVICVGGYSEKTLDNYTHPGSHGTYGLDTPMTGFYVNGGLQVVHLGLDIDHRRQLPELVAKGGNNVALVGKAADILETDSEVDRRPGVDTKENMATTIKLAGHKKLTVTNIQETDLAGHQQDPGMYCETLELVNKMLPELLSKLDGDDYLVITADHGNDPTIEHSFHTREYVPALWVSRNNQSEGLSVTLGSPWDSLANIGATLANHLGCNPVGHGEVLKP</sequence>
<dbReference type="EMBL" id="MPDM01000001">
    <property type="protein sequence ID" value="OKL50477.1"/>
    <property type="molecule type" value="Genomic_DNA"/>
</dbReference>
<evidence type="ECO:0000256" key="1">
    <source>
        <dbReference type="ARBA" id="ARBA00010373"/>
    </source>
</evidence>
<reference evidence="6" key="1">
    <citation type="submission" date="2016-11" db="EMBL/GenBank/DDBJ databases">
        <title>Actinomyces gypaetusis sp. nov. isolated from Gypaetus barbatus in Qinghai Tibet Plateau China.</title>
        <authorList>
            <person name="Meng X."/>
        </authorList>
    </citation>
    <scope>NUCLEOTIDE SEQUENCE [LARGE SCALE GENOMIC DNA]</scope>
    <source>
        <strain evidence="6">DSM 15383</strain>
    </source>
</reference>
<dbReference type="InterPro" id="IPR017850">
    <property type="entry name" value="Alkaline_phosphatase_core_sf"/>
</dbReference>
<dbReference type="InterPro" id="IPR006124">
    <property type="entry name" value="Metalloenzyme"/>
</dbReference>
<evidence type="ECO:0000313" key="6">
    <source>
        <dbReference type="Proteomes" id="UP000186465"/>
    </source>
</evidence>
<dbReference type="NCBIfam" id="NF009049">
    <property type="entry name" value="PRK12383.1"/>
    <property type="match status" value="1"/>
</dbReference>
<keyword evidence="2" id="KW-0479">Metal-binding</keyword>
<dbReference type="PANTHER" id="PTHR21110:SF0">
    <property type="entry name" value="PHOSPHOPENTOMUTASE"/>
    <property type="match status" value="1"/>
</dbReference>
<gene>
    <name evidence="5" type="ORF">BM477_00435</name>
</gene>
<dbReference type="Pfam" id="PF01676">
    <property type="entry name" value="Metalloenzyme"/>
    <property type="match status" value="1"/>
</dbReference>
<dbReference type="Gene3D" id="3.40.720.10">
    <property type="entry name" value="Alkaline Phosphatase, subunit A"/>
    <property type="match status" value="1"/>
</dbReference>
<dbReference type="GO" id="GO:0009117">
    <property type="term" value="P:nucleotide metabolic process"/>
    <property type="evidence" value="ECO:0007669"/>
    <property type="project" value="InterPro"/>
</dbReference>
<evidence type="ECO:0000259" key="4">
    <source>
        <dbReference type="Pfam" id="PF01676"/>
    </source>
</evidence>
<evidence type="ECO:0000313" key="5">
    <source>
        <dbReference type="EMBL" id="OKL50477.1"/>
    </source>
</evidence>
<evidence type="ECO:0000256" key="2">
    <source>
        <dbReference type="ARBA" id="ARBA00022723"/>
    </source>
</evidence>
<dbReference type="RefSeq" id="WP_075360716.1">
    <property type="nucleotide sequence ID" value="NZ_MPDM01000001.1"/>
</dbReference>
<dbReference type="AlphaFoldDB" id="A0A1Q5PSC1"/>
<comment type="caution">
    <text evidence="5">The sequence shown here is derived from an EMBL/GenBank/DDBJ whole genome shotgun (WGS) entry which is preliminary data.</text>
</comment>